<keyword evidence="1" id="KW-0472">Membrane</keyword>
<gene>
    <name evidence="3" type="ORF">AVW13_10900</name>
    <name evidence="4" type="ORF">B8X04_09430</name>
    <name evidence="5" type="ORF">I6G59_07170</name>
</gene>
<dbReference type="InterPro" id="IPR036691">
    <property type="entry name" value="Endo/exonu/phosph_ase_sf"/>
</dbReference>
<dbReference type="STRING" id="33889.AVW13_10900"/>
<feature type="transmembrane region" description="Helical" evidence="1">
    <location>
        <begin position="74"/>
        <end position="93"/>
    </location>
</feature>
<name>A0A165E6P5_9MICO</name>
<reference evidence="6" key="1">
    <citation type="submission" date="2016-01" db="EMBL/GenBank/DDBJ databases">
        <title>Draft genome of Chromobacterium sp. F49.</title>
        <authorList>
            <person name="Hong K.W."/>
        </authorList>
    </citation>
    <scope>NUCLEOTIDE SEQUENCE [LARGE SCALE GENOMIC DNA]</scope>
    <source>
        <strain evidence="6">M40</strain>
    </source>
</reference>
<evidence type="ECO:0000313" key="4">
    <source>
        <dbReference type="EMBL" id="PAK95486.1"/>
    </source>
</evidence>
<dbReference type="RefSeq" id="WP_009377976.1">
    <property type="nucleotide sequence ID" value="NZ_CBDRLP010000013.1"/>
</dbReference>
<dbReference type="GO" id="GO:0004527">
    <property type="term" value="F:exonuclease activity"/>
    <property type="evidence" value="ECO:0007669"/>
    <property type="project" value="UniProtKB-KW"/>
</dbReference>
<reference evidence="5 8" key="4">
    <citation type="submission" date="2020-12" db="EMBL/GenBank/DDBJ databases">
        <title>FDA dAtabase for Regulatory Grade micrObial Sequences (FDA-ARGOS): Supporting development and validation of Infectious Disease Dx tests.</title>
        <authorList>
            <person name="Sproer C."/>
            <person name="Gronow S."/>
            <person name="Severitt S."/>
            <person name="Schroder I."/>
            <person name="Tallon L."/>
            <person name="Sadzewicz L."/>
            <person name="Zhao X."/>
            <person name="Boylan J."/>
            <person name="Ott S."/>
            <person name="Bowen H."/>
            <person name="Vavikolanu K."/>
            <person name="Mehta A."/>
            <person name="Aluvathingal J."/>
            <person name="Nadendla S."/>
            <person name="Lowell S."/>
            <person name="Myers T."/>
            <person name="Yan Y."/>
            <person name="Sichtig H."/>
        </authorList>
    </citation>
    <scope>NUCLEOTIDE SEQUENCE [LARGE SCALE GENOMIC DNA]</scope>
    <source>
        <strain evidence="5 8">FDAARGOS_902</strain>
    </source>
</reference>
<keyword evidence="1" id="KW-0812">Transmembrane</keyword>
<dbReference type="Gene3D" id="3.60.10.10">
    <property type="entry name" value="Endonuclease/exonuclease/phosphatase"/>
    <property type="match status" value="1"/>
</dbReference>
<keyword evidence="5" id="KW-0540">Nuclease</keyword>
<keyword evidence="5" id="KW-0269">Exonuclease</keyword>
<dbReference type="SUPFAM" id="SSF56219">
    <property type="entry name" value="DNase I-like"/>
    <property type="match status" value="1"/>
</dbReference>
<dbReference type="EMBL" id="LQQR01000016">
    <property type="protein sequence ID" value="KZE20148.1"/>
    <property type="molecule type" value="Genomic_DNA"/>
</dbReference>
<feature type="transmembrane region" description="Helical" evidence="1">
    <location>
        <begin position="43"/>
        <end position="67"/>
    </location>
</feature>
<evidence type="ECO:0000313" key="5">
    <source>
        <dbReference type="EMBL" id="QPS35070.1"/>
    </source>
</evidence>
<dbReference type="KEGG" id="bcau:I6G59_07170"/>
<reference evidence="4 7" key="3">
    <citation type="submission" date="2017-04" db="EMBL/GenBank/DDBJ databases">
        <title>Kefir bacterial isolates.</title>
        <authorList>
            <person name="Kim Y."/>
            <person name="Blasche S."/>
            <person name="Patil K.R."/>
        </authorList>
    </citation>
    <scope>NUCLEOTIDE SEQUENCE [LARGE SCALE GENOMIC DNA]</scope>
    <source>
        <strain evidence="4 7">OG2</strain>
    </source>
</reference>
<keyword evidence="1" id="KW-1133">Transmembrane helix</keyword>
<feature type="transmembrane region" description="Helical" evidence="1">
    <location>
        <begin position="20"/>
        <end position="37"/>
    </location>
</feature>
<dbReference type="EMBL" id="NCWY01000007">
    <property type="protein sequence ID" value="PAK95486.1"/>
    <property type="molecule type" value="Genomic_DNA"/>
</dbReference>
<dbReference type="EMBL" id="CP065682">
    <property type="protein sequence ID" value="QPS35070.1"/>
    <property type="molecule type" value="Genomic_DNA"/>
</dbReference>
<evidence type="ECO:0000313" key="3">
    <source>
        <dbReference type="EMBL" id="KZE20148.1"/>
    </source>
</evidence>
<dbReference type="Proteomes" id="UP000594979">
    <property type="component" value="Chromosome"/>
</dbReference>
<evidence type="ECO:0000313" key="7">
    <source>
        <dbReference type="Proteomes" id="UP000216867"/>
    </source>
</evidence>
<dbReference type="AlphaFoldDB" id="A0A165E6P5"/>
<accession>A0A165E6P5</accession>
<proteinExistence type="predicted"/>
<organism evidence="4 7">
    <name type="scientific">Brevibacterium casei</name>
    <dbReference type="NCBI Taxonomy" id="33889"/>
    <lineage>
        <taxon>Bacteria</taxon>
        <taxon>Bacillati</taxon>
        <taxon>Actinomycetota</taxon>
        <taxon>Actinomycetes</taxon>
        <taxon>Micrococcales</taxon>
        <taxon>Brevibacteriaceae</taxon>
        <taxon>Brevibacterium</taxon>
    </lineage>
</organism>
<sequence>MNQAYPRTRSARRSAKGVTALVFGILYAAFLLLHHLLPSRAGIALLVESILPWTGVIVGLVALMALFRFSVLSVIGVLVPSIVWLTMFGTALLPGKDAGTADLTVATQNVGARLPQPTATAKNLIDAEPDILTIQELESLSGQIIRKELDSAFENSQVVGTVGVWSKWPMSAPEAVDLGLPWERAFATTVSTDHGDVRFYAVHMPSVRPGHEAMRNAALRRLATIVSADEAERVIVAGDFNTATTDRNFSELVPPLEDSRVEAHGGFGFTWPSVFPVTRLDHILYRGFDATSDRVLGRGTSDHRAVIAGLDLS</sequence>
<dbReference type="GO" id="GO:0004519">
    <property type="term" value="F:endonuclease activity"/>
    <property type="evidence" value="ECO:0007669"/>
    <property type="project" value="UniProtKB-KW"/>
</dbReference>
<protein>
    <submittedName>
        <fullName evidence="4 5">Endonuclease</fullName>
    </submittedName>
</protein>
<feature type="domain" description="Endonuclease/exonuclease/phosphatase" evidence="2">
    <location>
        <begin position="107"/>
        <end position="303"/>
    </location>
</feature>
<evidence type="ECO:0000313" key="6">
    <source>
        <dbReference type="Proteomes" id="UP000076612"/>
    </source>
</evidence>
<dbReference type="InterPro" id="IPR005135">
    <property type="entry name" value="Endo/exonuclease/phosphatase"/>
</dbReference>
<evidence type="ECO:0000256" key="1">
    <source>
        <dbReference type="SAM" id="Phobius"/>
    </source>
</evidence>
<dbReference type="Pfam" id="PF03372">
    <property type="entry name" value="Exo_endo_phos"/>
    <property type="match status" value="1"/>
</dbReference>
<keyword evidence="4" id="KW-0255">Endonuclease</keyword>
<dbReference type="GeneID" id="99775166"/>
<evidence type="ECO:0000259" key="2">
    <source>
        <dbReference type="Pfam" id="PF03372"/>
    </source>
</evidence>
<dbReference type="Proteomes" id="UP000076612">
    <property type="component" value="Unassembled WGS sequence"/>
</dbReference>
<dbReference type="Proteomes" id="UP000216867">
    <property type="component" value="Unassembled WGS sequence"/>
</dbReference>
<keyword evidence="5" id="KW-0378">Hydrolase</keyword>
<reference evidence="3" key="2">
    <citation type="submission" date="2016-01" db="EMBL/GenBank/DDBJ databases">
        <authorList>
            <person name="Hong K.W."/>
        </authorList>
    </citation>
    <scope>NUCLEOTIDE SEQUENCE</scope>
    <source>
        <strain evidence="3">M40</strain>
    </source>
</reference>
<evidence type="ECO:0000313" key="8">
    <source>
        <dbReference type="Proteomes" id="UP000594979"/>
    </source>
</evidence>